<feature type="compositionally biased region" description="Basic residues" evidence="1">
    <location>
        <begin position="35"/>
        <end position="45"/>
    </location>
</feature>
<evidence type="ECO:0000313" key="2">
    <source>
        <dbReference type="Ensembl" id="ENSAPLP00020002791.1"/>
    </source>
</evidence>
<protein>
    <submittedName>
        <fullName evidence="2">Uncharacterized protein</fullName>
    </submittedName>
</protein>
<organism evidence="2 3">
    <name type="scientific">Anas platyrhynchos</name>
    <name type="common">Mallard</name>
    <name type="synonym">Anas boschas</name>
    <dbReference type="NCBI Taxonomy" id="8839"/>
    <lineage>
        <taxon>Eukaryota</taxon>
        <taxon>Metazoa</taxon>
        <taxon>Chordata</taxon>
        <taxon>Craniata</taxon>
        <taxon>Vertebrata</taxon>
        <taxon>Euteleostomi</taxon>
        <taxon>Archelosauria</taxon>
        <taxon>Archosauria</taxon>
        <taxon>Dinosauria</taxon>
        <taxon>Saurischia</taxon>
        <taxon>Theropoda</taxon>
        <taxon>Coelurosauria</taxon>
        <taxon>Aves</taxon>
        <taxon>Neognathae</taxon>
        <taxon>Galloanserae</taxon>
        <taxon>Anseriformes</taxon>
        <taxon>Anatidae</taxon>
        <taxon>Anatinae</taxon>
        <taxon>Anas</taxon>
    </lineage>
</organism>
<feature type="compositionally biased region" description="Polar residues" evidence="1">
    <location>
        <begin position="1"/>
        <end position="10"/>
    </location>
</feature>
<accession>A0A8B9SGF0</accession>
<reference evidence="2" key="2">
    <citation type="submission" date="2025-08" db="UniProtKB">
        <authorList>
            <consortium name="Ensembl"/>
        </authorList>
    </citation>
    <scope>IDENTIFICATION</scope>
</reference>
<name>A0A8B9SGF0_ANAPL</name>
<reference evidence="2" key="3">
    <citation type="submission" date="2025-09" db="UniProtKB">
        <authorList>
            <consortium name="Ensembl"/>
        </authorList>
    </citation>
    <scope>IDENTIFICATION</scope>
</reference>
<dbReference type="Proteomes" id="UP000694400">
    <property type="component" value="Chromosome 10"/>
</dbReference>
<dbReference type="Ensembl" id="ENSAPLT00020002992.1">
    <property type="protein sequence ID" value="ENSAPLP00020002791.1"/>
    <property type="gene ID" value="ENSAPLG00020002019.1"/>
</dbReference>
<feature type="region of interest" description="Disordered" evidence="1">
    <location>
        <begin position="1"/>
        <end position="104"/>
    </location>
</feature>
<dbReference type="AlphaFoldDB" id="A0A8B9SGF0"/>
<reference evidence="2" key="1">
    <citation type="submission" date="2019-08" db="EMBL/GenBank/DDBJ databases">
        <title>Three high-quality genomes provides insights into domestication of ducks.</title>
        <authorList>
            <person name="Hou Z.C."/>
            <person name="Zhu F."/>
            <person name="Yin Z.T."/>
            <person name="Zhang F."/>
        </authorList>
    </citation>
    <scope>NUCLEOTIDE SEQUENCE [LARGE SCALE GENOMIC DNA]</scope>
</reference>
<evidence type="ECO:0000256" key="1">
    <source>
        <dbReference type="SAM" id="MobiDB-lite"/>
    </source>
</evidence>
<proteinExistence type="predicted"/>
<sequence>MHCESLSTIQKGAFMQPHMQLDPPGSLFLSNTKHIPSRHGRRLKTRAPENPHMQLDPPCSLFQSNPKYSPGLHGRRLKTRSPENALRAPFAHPKVPPKEGFGYN</sequence>
<evidence type="ECO:0000313" key="3">
    <source>
        <dbReference type="Proteomes" id="UP000694400"/>
    </source>
</evidence>